<proteinExistence type="inferred from homology"/>
<evidence type="ECO:0000256" key="4">
    <source>
        <dbReference type="ARBA" id="ARBA00022630"/>
    </source>
</evidence>
<evidence type="ECO:0000256" key="8">
    <source>
        <dbReference type="ARBA" id="ARBA00022741"/>
    </source>
</evidence>
<comment type="pathway">
    <text evidence="2 15">Cofactor biosynthesis; FAD biosynthesis; FAD from FMN: step 1/1.</text>
</comment>
<dbReference type="EC" id="2.7.1.26" evidence="15"/>
<evidence type="ECO:0000256" key="1">
    <source>
        <dbReference type="ARBA" id="ARBA00002121"/>
    </source>
</evidence>
<organism evidence="17 18">
    <name type="scientific">Devosia nanyangense</name>
    <dbReference type="NCBI Taxonomy" id="1228055"/>
    <lineage>
        <taxon>Bacteria</taxon>
        <taxon>Pseudomonadati</taxon>
        <taxon>Pseudomonadota</taxon>
        <taxon>Alphaproteobacteria</taxon>
        <taxon>Hyphomicrobiales</taxon>
        <taxon>Devosiaceae</taxon>
        <taxon>Devosia</taxon>
    </lineage>
</organism>
<dbReference type="InterPro" id="IPR023465">
    <property type="entry name" value="Riboflavin_kinase_dom_sf"/>
</dbReference>
<evidence type="ECO:0000313" key="17">
    <source>
        <dbReference type="EMBL" id="MBI4920797.1"/>
    </source>
</evidence>
<dbReference type="Gene3D" id="3.40.50.620">
    <property type="entry name" value="HUPs"/>
    <property type="match status" value="1"/>
</dbReference>
<name>A0A933NXV4_9HYPH</name>
<keyword evidence="8 15" id="KW-0547">Nucleotide-binding</keyword>
<evidence type="ECO:0000256" key="12">
    <source>
        <dbReference type="ARBA" id="ARBA00023268"/>
    </source>
</evidence>
<evidence type="ECO:0000256" key="11">
    <source>
        <dbReference type="ARBA" id="ARBA00022840"/>
    </source>
</evidence>
<reference evidence="17" key="1">
    <citation type="submission" date="2020-07" db="EMBL/GenBank/DDBJ databases">
        <title>Huge and variable diversity of episymbiotic CPR bacteria and DPANN archaea in groundwater ecosystems.</title>
        <authorList>
            <person name="He C.Y."/>
            <person name="Keren R."/>
            <person name="Whittaker M."/>
            <person name="Farag I.F."/>
            <person name="Doudna J."/>
            <person name="Cate J.H.D."/>
            <person name="Banfield J.F."/>
        </authorList>
    </citation>
    <scope>NUCLEOTIDE SEQUENCE</scope>
    <source>
        <strain evidence="17">NC_groundwater_1586_Pr3_B-0.1um_66_15</strain>
    </source>
</reference>
<keyword evidence="6 15" id="KW-0808">Transferase</keyword>
<dbReference type="GO" id="GO:0008531">
    <property type="term" value="F:riboflavin kinase activity"/>
    <property type="evidence" value="ECO:0007669"/>
    <property type="project" value="UniProtKB-UniRule"/>
</dbReference>
<dbReference type="InterPro" id="IPR014729">
    <property type="entry name" value="Rossmann-like_a/b/a_fold"/>
</dbReference>
<accession>A0A933NXV4</accession>
<dbReference type="PIRSF" id="PIRSF004491">
    <property type="entry name" value="FAD_Synth"/>
    <property type="match status" value="1"/>
</dbReference>
<dbReference type="Proteomes" id="UP000782610">
    <property type="component" value="Unassembled WGS sequence"/>
</dbReference>
<evidence type="ECO:0000256" key="6">
    <source>
        <dbReference type="ARBA" id="ARBA00022679"/>
    </source>
</evidence>
<dbReference type="EC" id="2.7.7.2" evidence="15"/>
<comment type="catalytic activity">
    <reaction evidence="13 15">
        <text>riboflavin + ATP = FMN + ADP + H(+)</text>
        <dbReference type="Rhea" id="RHEA:14357"/>
        <dbReference type="ChEBI" id="CHEBI:15378"/>
        <dbReference type="ChEBI" id="CHEBI:30616"/>
        <dbReference type="ChEBI" id="CHEBI:57986"/>
        <dbReference type="ChEBI" id="CHEBI:58210"/>
        <dbReference type="ChEBI" id="CHEBI:456216"/>
        <dbReference type="EC" id="2.7.1.26"/>
    </reaction>
</comment>
<comment type="function">
    <text evidence="1">Catalyzes the phosphorylation of riboflavin to FMN followed by the adenylation of FMN to FAD.</text>
</comment>
<dbReference type="GO" id="GO:0009398">
    <property type="term" value="P:FMN biosynthetic process"/>
    <property type="evidence" value="ECO:0007669"/>
    <property type="project" value="UniProtKB-UniRule"/>
</dbReference>
<evidence type="ECO:0000256" key="13">
    <source>
        <dbReference type="ARBA" id="ARBA00047880"/>
    </source>
</evidence>
<dbReference type="GO" id="GO:0006747">
    <property type="term" value="P:FAD biosynthetic process"/>
    <property type="evidence" value="ECO:0007669"/>
    <property type="project" value="UniProtKB-UniRule"/>
</dbReference>
<keyword evidence="10 15" id="KW-0274">FAD</keyword>
<dbReference type="GO" id="GO:0005524">
    <property type="term" value="F:ATP binding"/>
    <property type="evidence" value="ECO:0007669"/>
    <property type="project" value="UniProtKB-UniRule"/>
</dbReference>
<keyword evidence="12" id="KW-0511">Multifunctional enzyme</keyword>
<keyword evidence="4 15" id="KW-0285">Flavoprotein</keyword>
<dbReference type="SMART" id="SM00904">
    <property type="entry name" value="Flavokinase"/>
    <property type="match status" value="1"/>
</dbReference>
<dbReference type="InterPro" id="IPR023468">
    <property type="entry name" value="Riboflavin_kinase"/>
</dbReference>
<dbReference type="EMBL" id="JACRAF010000012">
    <property type="protein sequence ID" value="MBI4920797.1"/>
    <property type="molecule type" value="Genomic_DNA"/>
</dbReference>
<dbReference type="GO" id="GO:0003919">
    <property type="term" value="F:FMN adenylyltransferase activity"/>
    <property type="evidence" value="ECO:0007669"/>
    <property type="project" value="UniProtKB-UniRule"/>
</dbReference>
<comment type="pathway">
    <text evidence="3 15">Cofactor biosynthesis; FMN biosynthesis; FMN from riboflavin (ATP route): step 1/1.</text>
</comment>
<evidence type="ECO:0000256" key="9">
    <source>
        <dbReference type="ARBA" id="ARBA00022777"/>
    </source>
</evidence>
<comment type="caution">
    <text evidence="17">The sequence shown here is derived from an EMBL/GenBank/DDBJ whole genome shotgun (WGS) entry which is preliminary data.</text>
</comment>
<dbReference type="Pfam" id="PF01687">
    <property type="entry name" value="Flavokinase"/>
    <property type="match status" value="1"/>
</dbReference>
<evidence type="ECO:0000256" key="2">
    <source>
        <dbReference type="ARBA" id="ARBA00004726"/>
    </source>
</evidence>
<keyword evidence="11 15" id="KW-0067">ATP-binding</keyword>
<comment type="catalytic activity">
    <reaction evidence="14 15">
        <text>FMN + ATP + H(+) = FAD + diphosphate</text>
        <dbReference type="Rhea" id="RHEA:17237"/>
        <dbReference type="ChEBI" id="CHEBI:15378"/>
        <dbReference type="ChEBI" id="CHEBI:30616"/>
        <dbReference type="ChEBI" id="CHEBI:33019"/>
        <dbReference type="ChEBI" id="CHEBI:57692"/>
        <dbReference type="ChEBI" id="CHEBI:58210"/>
        <dbReference type="EC" id="2.7.7.2"/>
    </reaction>
</comment>
<dbReference type="Pfam" id="PF06574">
    <property type="entry name" value="FAD_syn"/>
    <property type="match status" value="1"/>
</dbReference>
<keyword evidence="9 15" id="KW-0418">Kinase</keyword>
<keyword evidence="7 15" id="KW-0548">Nucleotidyltransferase</keyword>
<keyword evidence="5 15" id="KW-0288">FMN</keyword>
<evidence type="ECO:0000256" key="10">
    <source>
        <dbReference type="ARBA" id="ARBA00022827"/>
    </source>
</evidence>
<dbReference type="SUPFAM" id="SSF82114">
    <property type="entry name" value="Riboflavin kinase-like"/>
    <property type="match status" value="1"/>
</dbReference>
<dbReference type="CDD" id="cd02064">
    <property type="entry name" value="FAD_synthetase_N"/>
    <property type="match status" value="1"/>
</dbReference>
<comment type="similarity">
    <text evidence="15">Belongs to the ribF family.</text>
</comment>
<evidence type="ECO:0000256" key="14">
    <source>
        <dbReference type="ARBA" id="ARBA00049494"/>
    </source>
</evidence>
<feature type="domain" description="Riboflavin kinase" evidence="16">
    <location>
        <begin position="186"/>
        <end position="308"/>
    </location>
</feature>
<dbReference type="SUPFAM" id="SSF52374">
    <property type="entry name" value="Nucleotidylyl transferase"/>
    <property type="match status" value="1"/>
</dbReference>
<dbReference type="InterPro" id="IPR015865">
    <property type="entry name" value="Riboflavin_kinase_bac/euk"/>
</dbReference>
<evidence type="ECO:0000256" key="5">
    <source>
        <dbReference type="ARBA" id="ARBA00022643"/>
    </source>
</evidence>
<dbReference type="GO" id="GO:0009231">
    <property type="term" value="P:riboflavin biosynthetic process"/>
    <property type="evidence" value="ECO:0007669"/>
    <property type="project" value="InterPro"/>
</dbReference>
<dbReference type="Gene3D" id="2.40.30.30">
    <property type="entry name" value="Riboflavin kinase-like"/>
    <property type="match status" value="1"/>
</dbReference>
<evidence type="ECO:0000256" key="15">
    <source>
        <dbReference type="PIRNR" id="PIRNR004491"/>
    </source>
</evidence>
<gene>
    <name evidence="17" type="ORF">HY834_03540</name>
</gene>
<protein>
    <recommendedName>
        <fullName evidence="15">Riboflavin biosynthesis protein</fullName>
    </recommendedName>
    <domain>
        <recommendedName>
            <fullName evidence="15">Riboflavin kinase</fullName>
            <ecNumber evidence="15">2.7.1.26</ecNumber>
        </recommendedName>
        <alternativeName>
            <fullName evidence="15">Flavokinase</fullName>
        </alternativeName>
    </domain>
    <domain>
        <recommendedName>
            <fullName evidence="15">FMN adenylyltransferase</fullName>
            <ecNumber evidence="15">2.7.7.2</ecNumber>
        </recommendedName>
        <alternativeName>
            <fullName evidence="15">FAD pyrophosphorylase</fullName>
        </alternativeName>
        <alternativeName>
            <fullName evidence="15">FAD synthase</fullName>
        </alternativeName>
    </domain>
</protein>
<dbReference type="NCBIfam" id="NF004160">
    <property type="entry name" value="PRK05627.1-3"/>
    <property type="match status" value="1"/>
</dbReference>
<evidence type="ECO:0000259" key="16">
    <source>
        <dbReference type="SMART" id="SM00904"/>
    </source>
</evidence>
<dbReference type="NCBIfam" id="TIGR00083">
    <property type="entry name" value="ribF"/>
    <property type="match status" value="1"/>
</dbReference>
<dbReference type="InterPro" id="IPR015864">
    <property type="entry name" value="FAD_synthase"/>
</dbReference>
<sequence>MTSFYRLDGLDNVPHPLRGAMVAIGSFDGIHRGHQAVLERMMSQARARGVPAVMLTFEPHPRDVFAPSPFMFRLTPPDTKARLCAALGLDGIVLMPFSRDLSMVEAEDFVSRFLVKALRVSGVVVGADFHFGHNRGGTPDFLRAAGNLHGFSVDILDLLPEGEEAVSSSRIRAALTAGDVKTATGLLGYHWFFGGEVIKGDQRGRLLGFPTANISTASTFGLAQWVYAVRARLGERLFDGVASFGKPMFNNELPPFETYLFDFDADIYGRHLEVALVGHIRGQEVYKGLDELIAAIGRDTRKARMALGECGPISELDKTLGFFG</sequence>
<evidence type="ECO:0000313" key="18">
    <source>
        <dbReference type="Proteomes" id="UP000782610"/>
    </source>
</evidence>
<dbReference type="PANTHER" id="PTHR22749:SF6">
    <property type="entry name" value="RIBOFLAVIN KINASE"/>
    <property type="match status" value="1"/>
</dbReference>
<evidence type="ECO:0000256" key="7">
    <source>
        <dbReference type="ARBA" id="ARBA00022695"/>
    </source>
</evidence>
<dbReference type="AlphaFoldDB" id="A0A933NXV4"/>
<dbReference type="PANTHER" id="PTHR22749">
    <property type="entry name" value="RIBOFLAVIN KINASE/FMN ADENYLYLTRANSFERASE"/>
    <property type="match status" value="1"/>
</dbReference>
<evidence type="ECO:0000256" key="3">
    <source>
        <dbReference type="ARBA" id="ARBA00005201"/>
    </source>
</evidence>
<dbReference type="InterPro" id="IPR002606">
    <property type="entry name" value="Riboflavin_kinase_bac"/>
</dbReference>
<dbReference type="FunFam" id="3.40.50.620:FF:000021">
    <property type="entry name" value="Riboflavin biosynthesis protein"/>
    <property type="match status" value="1"/>
</dbReference>